<dbReference type="InterPro" id="IPR005490">
    <property type="entry name" value="LD_TPept_cat_dom"/>
</dbReference>
<dbReference type="PANTHER" id="PTHR36699:SF1">
    <property type="entry name" value="L,D-TRANSPEPTIDASE YAFK-RELATED"/>
    <property type="match status" value="1"/>
</dbReference>
<evidence type="ECO:0000256" key="4">
    <source>
        <dbReference type="ARBA" id="ARBA00022960"/>
    </source>
</evidence>
<dbReference type="SUPFAM" id="SSF141523">
    <property type="entry name" value="L,D-transpeptidase catalytic domain-like"/>
    <property type="match status" value="1"/>
</dbReference>
<sequence length="178" mass="19550">MWLLLAFWQGLVDLPGDLKDWLPDLRPPEISVPSGPLKGTVDRIVIDKSDRMLIAVQDGKPARVYTVALGKSPEGDKQRQGDGRTPEGIYHVDRRNDRSQFHLSLGIDYPKPDERARAKAAGIDPGGDIFIHGQPNGRVAPGYRITTDWTDGCVALSDGEIEELFAATPVGTEVEIRP</sequence>
<protein>
    <recommendedName>
        <fullName evidence="9">L,D-TPase catalytic domain-containing protein</fullName>
    </recommendedName>
</protein>
<dbReference type="EMBL" id="CP030918">
    <property type="protein sequence ID" value="AXC50978.1"/>
    <property type="molecule type" value="Genomic_DNA"/>
</dbReference>
<dbReference type="AlphaFoldDB" id="A0A344PNM3"/>
<evidence type="ECO:0000256" key="8">
    <source>
        <dbReference type="SAM" id="MobiDB-lite"/>
    </source>
</evidence>
<dbReference type="KEGG" id="pars:DRW48_01110"/>
<comment type="pathway">
    <text evidence="1 7">Cell wall biogenesis; peptidoglycan biosynthesis.</text>
</comment>
<name>A0A344PNM3_9RHOB</name>
<evidence type="ECO:0000256" key="7">
    <source>
        <dbReference type="PROSITE-ProRule" id="PRU01373"/>
    </source>
</evidence>
<dbReference type="InterPro" id="IPR038063">
    <property type="entry name" value="Transpep_catalytic_dom"/>
</dbReference>
<organism evidence="10 11">
    <name type="scientific">Paracoccus suum</name>
    <dbReference type="NCBI Taxonomy" id="2259340"/>
    <lineage>
        <taxon>Bacteria</taxon>
        <taxon>Pseudomonadati</taxon>
        <taxon>Pseudomonadota</taxon>
        <taxon>Alphaproteobacteria</taxon>
        <taxon>Rhodobacterales</taxon>
        <taxon>Paracoccaceae</taxon>
        <taxon>Paracoccus</taxon>
    </lineage>
</organism>
<keyword evidence="5 7" id="KW-0573">Peptidoglycan synthesis</keyword>
<dbReference type="GO" id="GO:0016740">
    <property type="term" value="F:transferase activity"/>
    <property type="evidence" value="ECO:0007669"/>
    <property type="project" value="UniProtKB-KW"/>
</dbReference>
<dbReference type="PANTHER" id="PTHR36699">
    <property type="entry name" value="LD-TRANSPEPTIDASE"/>
    <property type="match status" value="1"/>
</dbReference>
<evidence type="ECO:0000313" key="10">
    <source>
        <dbReference type="EMBL" id="AXC50978.1"/>
    </source>
</evidence>
<reference evidence="11" key="1">
    <citation type="submission" date="2018-07" db="EMBL/GenBank/DDBJ databases">
        <title>Genome sequencing of Paracoccus sp. SC2-6.</title>
        <authorList>
            <person name="Heo J."/>
            <person name="Kim S.-J."/>
            <person name="Kwon S.-W."/>
        </authorList>
    </citation>
    <scope>NUCLEOTIDE SEQUENCE [LARGE SCALE GENOMIC DNA]</scope>
    <source>
        <strain evidence="11">SC2-6</strain>
    </source>
</reference>
<dbReference type="Pfam" id="PF03734">
    <property type="entry name" value="YkuD"/>
    <property type="match status" value="1"/>
</dbReference>
<keyword evidence="3" id="KW-0808">Transferase</keyword>
<keyword evidence="4 7" id="KW-0133">Cell shape</keyword>
<dbReference type="PROSITE" id="PS52029">
    <property type="entry name" value="LD_TPASE"/>
    <property type="match status" value="1"/>
</dbReference>
<dbReference type="UniPathway" id="UPA00219"/>
<dbReference type="GO" id="GO:0009252">
    <property type="term" value="P:peptidoglycan biosynthetic process"/>
    <property type="evidence" value="ECO:0007669"/>
    <property type="project" value="UniProtKB-UniPathway"/>
</dbReference>
<feature type="domain" description="L,D-TPase catalytic" evidence="9">
    <location>
        <begin position="42"/>
        <end position="177"/>
    </location>
</feature>
<dbReference type="OrthoDB" id="9809748at2"/>
<evidence type="ECO:0000313" key="11">
    <source>
        <dbReference type="Proteomes" id="UP000252023"/>
    </source>
</evidence>
<keyword evidence="11" id="KW-1185">Reference proteome</keyword>
<evidence type="ECO:0000256" key="1">
    <source>
        <dbReference type="ARBA" id="ARBA00004752"/>
    </source>
</evidence>
<feature type="region of interest" description="Disordered" evidence="8">
    <location>
        <begin position="70"/>
        <end position="89"/>
    </location>
</feature>
<evidence type="ECO:0000256" key="6">
    <source>
        <dbReference type="ARBA" id="ARBA00023316"/>
    </source>
</evidence>
<dbReference type="GO" id="GO:0008360">
    <property type="term" value="P:regulation of cell shape"/>
    <property type="evidence" value="ECO:0007669"/>
    <property type="project" value="UniProtKB-UniRule"/>
</dbReference>
<keyword evidence="6 7" id="KW-0961">Cell wall biogenesis/degradation</keyword>
<accession>A0A344PNM3</accession>
<gene>
    <name evidence="10" type="ORF">DRW48_01110</name>
</gene>
<dbReference type="CDD" id="cd16913">
    <property type="entry name" value="YkuD_like"/>
    <property type="match status" value="1"/>
</dbReference>
<comment type="similarity">
    <text evidence="2">Belongs to the YkuD family.</text>
</comment>
<evidence type="ECO:0000256" key="5">
    <source>
        <dbReference type="ARBA" id="ARBA00022984"/>
    </source>
</evidence>
<dbReference type="Proteomes" id="UP000252023">
    <property type="component" value="Chromosome"/>
</dbReference>
<feature type="active site" description="Proton donor/acceptor" evidence="7">
    <location>
        <position position="132"/>
    </location>
</feature>
<evidence type="ECO:0000256" key="3">
    <source>
        <dbReference type="ARBA" id="ARBA00022679"/>
    </source>
</evidence>
<evidence type="ECO:0000256" key="2">
    <source>
        <dbReference type="ARBA" id="ARBA00005992"/>
    </source>
</evidence>
<dbReference type="GO" id="GO:0071555">
    <property type="term" value="P:cell wall organization"/>
    <property type="evidence" value="ECO:0007669"/>
    <property type="project" value="UniProtKB-UniRule"/>
</dbReference>
<dbReference type="Gene3D" id="2.40.440.10">
    <property type="entry name" value="L,D-transpeptidase catalytic domain-like"/>
    <property type="match status" value="1"/>
</dbReference>
<feature type="active site" description="Nucleophile" evidence="7">
    <location>
        <position position="153"/>
    </location>
</feature>
<dbReference type="GO" id="GO:0004180">
    <property type="term" value="F:carboxypeptidase activity"/>
    <property type="evidence" value="ECO:0007669"/>
    <property type="project" value="UniProtKB-ARBA"/>
</dbReference>
<proteinExistence type="inferred from homology"/>
<feature type="compositionally biased region" description="Basic and acidic residues" evidence="8">
    <location>
        <begin position="73"/>
        <end position="89"/>
    </location>
</feature>
<evidence type="ECO:0000259" key="9">
    <source>
        <dbReference type="PROSITE" id="PS52029"/>
    </source>
</evidence>